<feature type="domain" description="NLPC/P60 N-terminal" evidence="7">
    <location>
        <begin position="13"/>
        <end position="123"/>
    </location>
</feature>
<dbReference type="EMBL" id="JBGLYH010000025">
    <property type="protein sequence ID" value="MEZ7197149.1"/>
    <property type="molecule type" value="Genomic_DNA"/>
</dbReference>
<evidence type="ECO:0000313" key="10">
    <source>
        <dbReference type="EMBL" id="MEZ7197149.1"/>
    </source>
</evidence>
<evidence type="ECO:0000256" key="4">
    <source>
        <dbReference type="ARBA" id="ARBA00022807"/>
    </source>
</evidence>
<evidence type="ECO:0000256" key="3">
    <source>
        <dbReference type="ARBA" id="ARBA00022801"/>
    </source>
</evidence>
<reference evidence="10 11" key="1">
    <citation type="submission" date="2024-08" db="EMBL/GenBank/DDBJ databases">
        <title>Sulfate-reducing bacteria isolated from formation water of the oil field in Kazakhstan and description of Pseudodesulfovibrio sp.</title>
        <authorList>
            <person name="Bidzhieva S.K."/>
            <person name="Tourova T.P."/>
            <person name="Grouzdev D.S."/>
            <person name="Beletsky A.V."/>
            <person name="Sokolova D.S."/>
            <person name="Samigullina S.R."/>
            <person name="Poltaraus A.B."/>
            <person name="Avtukh A.N."/>
            <person name="Tereshina V.M."/>
            <person name="Zhaparov N.S."/>
            <person name="Mardanov A.V."/>
            <person name="Nazina T.N."/>
        </authorList>
    </citation>
    <scope>NUCLEOTIDE SEQUENCE [LARGE SCALE GENOMIC DNA]</scope>
    <source>
        <strain evidence="10 11">9FUS</strain>
    </source>
</reference>
<dbReference type="PROSITE" id="PS51257">
    <property type="entry name" value="PROKAR_LIPOPROTEIN"/>
    <property type="match status" value="1"/>
</dbReference>
<dbReference type="Pfam" id="PF12912">
    <property type="entry name" value="N_NLPC_P60"/>
    <property type="match status" value="1"/>
</dbReference>
<evidence type="ECO:0000259" key="7">
    <source>
        <dbReference type="Pfam" id="PF12912"/>
    </source>
</evidence>
<dbReference type="Pfam" id="PF12914">
    <property type="entry name" value="SH3_7"/>
    <property type="match status" value="1"/>
</dbReference>
<comment type="similarity">
    <text evidence="1">Belongs to the peptidase C40 family.</text>
</comment>
<sequence length="448" mass="48505">MRRPGLPPLRLALLLAALLLTGAGCAVQRADAPLFLPAQDAGAYHGLPGDARLMSAEIQAVAWSDFLLRHFDPWNRTQPAYPADKVFWGLTDFAGKRLYGENLRPRDPAWLDAMADASRVAEYPSLNRRAIAVANTAMRVLPTGKPAFDDPRQAGEGFPFDYLQNSLVLAGTPLYATHESADRAWVLVESRFAYGWVRSADIAWVDDDFAGAFQTGAYAAVVRDGVSLADKDGVFRFKGFIGTLLPIAPAASKGAPGSDLTVMVPARDDRGRAVVKYARVSQGDAQPAPLAPTPDNFAALANRMLGEPYGWGGLYTDRDCSATTMDLMAAFGVFLPRNSSQQAKLGWVEPLDGEDGPAKKARLLKEGVPFLTLVRKPGHIMLYIGSNDGQPVVLQTIWGLKTRSGGKEGRRIIGRTVISTLEPGENLRDLARPDGVLLYSVRSFNTLP</sequence>
<evidence type="ECO:0000259" key="9">
    <source>
        <dbReference type="Pfam" id="PF12914"/>
    </source>
</evidence>
<dbReference type="PIRSF" id="PIRSF019015">
    <property type="entry name" value="P60_peptidase_YkfC"/>
    <property type="match status" value="1"/>
</dbReference>
<keyword evidence="4" id="KW-0788">Thiol protease</keyword>
<keyword evidence="5" id="KW-0732">Signal</keyword>
<feature type="domain" description="NlpC/P60" evidence="6">
    <location>
        <begin position="306"/>
        <end position="387"/>
    </location>
</feature>
<gene>
    <name evidence="10" type="ORF">AB6M95_10350</name>
</gene>
<dbReference type="Gene3D" id="3.90.1720.10">
    <property type="entry name" value="endopeptidase domain like (from Nostoc punctiforme)"/>
    <property type="match status" value="1"/>
</dbReference>
<evidence type="ECO:0000256" key="2">
    <source>
        <dbReference type="ARBA" id="ARBA00022670"/>
    </source>
</evidence>
<evidence type="ECO:0000256" key="1">
    <source>
        <dbReference type="ARBA" id="ARBA00007074"/>
    </source>
</evidence>
<dbReference type="InterPro" id="IPR025606">
    <property type="entry name" value="NLPC/P60_N_dom"/>
</dbReference>
<evidence type="ECO:0000259" key="6">
    <source>
        <dbReference type="Pfam" id="PF00877"/>
    </source>
</evidence>
<dbReference type="Pfam" id="PF12913">
    <property type="entry name" value="SH3_6"/>
    <property type="match status" value="1"/>
</dbReference>
<feature type="chain" id="PRO_5046475914" evidence="5">
    <location>
        <begin position="27"/>
        <end position="448"/>
    </location>
</feature>
<feature type="domain" description="SH3b2-type SH3" evidence="9">
    <location>
        <begin position="206"/>
        <end position="250"/>
    </location>
</feature>
<dbReference type="SUPFAM" id="SSF54001">
    <property type="entry name" value="Cysteine proteinases"/>
    <property type="match status" value="1"/>
</dbReference>
<evidence type="ECO:0000256" key="5">
    <source>
        <dbReference type="SAM" id="SignalP"/>
    </source>
</evidence>
<dbReference type="Proteomes" id="UP001568698">
    <property type="component" value="Unassembled WGS sequence"/>
</dbReference>
<dbReference type="InterPro" id="IPR026864">
    <property type="entry name" value="SH3b2-type_SH3"/>
</dbReference>
<accession>A0ABV4K2G7</accession>
<keyword evidence="2" id="KW-0645">Protease</keyword>
<name>A0ABV4K2G7_9BACT</name>
<evidence type="ECO:0000259" key="8">
    <source>
        <dbReference type="Pfam" id="PF12913"/>
    </source>
</evidence>
<dbReference type="InterPro" id="IPR027017">
    <property type="entry name" value="P60_peptidase_YkfC"/>
</dbReference>
<feature type="domain" description="SH3b1" evidence="8">
    <location>
        <begin position="146"/>
        <end position="198"/>
    </location>
</feature>
<keyword evidence="3" id="KW-0378">Hydrolase</keyword>
<evidence type="ECO:0000313" key="11">
    <source>
        <dbReference type="Proteomes" id="UP001568698"/>
    </source>
</evidence>
<dbReference type="RefSeq" id="WP_371386670.1">
    <property type="nucleotide sequence ID" value="NZ_JBGLYH010000025.1"/>
</dbReference>
<dbReference type="InterPro" id="IPR039439">
    <property type="entry name" value="SH3b1_dom"/>
</dbReference>
<protein>
    <submittedName>
        <fullName evidence="10">SH3 domain-containing protein</fullName>
    </submittedName>
</protein>
<feature type="signal peptide" evidence="5">
    <location>
        <begin position="1"/>
        <end position="26"/>
    </location>
</feature>
<dbReference type="InterPro" id="IPR038765">
    <property type="entry name" value="Papain-like_cys_pep_sf"/>
</dbReference>
<keyword evidence="11" id="KW-1185">Reference proteome</keyword>
<dbReference type="Pfam" id="PF00877">
    <property type="entry name" value="NLPC_P60"/>
    <property type="match status" value="1"/>
</dbReference>
<proteinExistence type="inferred from homology"/>
<organism evidence="10 11">
    <name type="scientific">Pseudodesulfovibrio karagichevae</name>
    <dbReference type="NCBI Taxonomy" id="3239305"/>
    <lineage>
        <taxon>Bacteria</taxon>
        <taxon>Pseudomonadati</taxon>
        <taxon>Thermodesulfobacteriota</taxon>
        <taxon>Desulfovibrionia</taxon>
        <taxon>Desulfovibrionales</taxon>
        <taxon>Desulfovibrionaceae</taxon>
    </lineage>
</organism>
<dbReference type="InterPro" id="IPR000064">
    <property type="entry name" value="NLP_P60_dom"/>
</dbReference>
<comment type="caution">
    <text evidence="10">The sequence shown here is derived from an EMBL/GenBank/DDBJ whole genome shotgun (WGS) entry which is preliminary data.</text>
</comment>